<name>E3GXG9_METFV</name>
<dbReference type="PANTHER" id="PTHR10859:SF91">
    <property type="entry name" value="DOLICHYL-PHOSPHATE BETA-GLUCOSYLTRANSFERASE"/>
    <property type="match status" value="1"/>
</dbReference>
<protein>
    <submittedName>
        <fullName evidence="2">Glycosyl transferase family 2</fullName>
    </submittedName>
</protein>
<sequence>MVDKVMVVVPAYNEEKHIEEVVTELCERNYEVVVVNDGSEDRTREILKKLKSKYRDKLHVYHHIVNAGLGVALKTGIKAALRKNADYIVTFDADGQHDPDDIQKLLNVLKRDKADVVIGKRNFSEMPFSRRIGNIILNFITFLFYGLHVNDSQCGLRAFTRNAAEKIEIYSRGYSVSSDIIGEIKRKNLKIEEVNIKTLYTEYSLNKGTNPIEGIKIALRIMINRFRR</sequence>
<dbReference type="AlphaFoldDB" id="E3GXG9"/>
<dbReference type="CAZy" id="GT2">
    <property type="family name" value="Glycosyltransferase Family 2"/>
</dbReference>
<dbReference type="GO" id="GO:0006487">
    <property type="term" value="P:protein N-linked glycosylation"/>
    <property type="evidence" value="ECO:0007669"/>
    <property type="project" value="TreeGrafter"/>
</dbReference>
<evidence type="ECO:0000259" key="1">
    <source>
        <dbReference type="Pfam" id="PF00535"/>
    </source>
</evidence>
<dbReference type="InterPro" id="IPR029044">
    <property type="entry name" value="Nucleotide-diphossugar_trans"/>
</dbReference>
<dbReference type="PANTHER" id="PTHR10859">
    <property type="entry name" value="GLYCOSYL TRANSFERASE"/>
    <property type="match status" value="1"/>
</dbReference>
<evidence type="ECO:0000313" key="2">
    <source>
        <dbReference type="EMBL" id="ADP77001.1"/>
    </source>
</evidence>
<dbReference type="KEGG" id="mfv:Mfer_0198"/>
<accession>E3GXG9</accession>
<dbReference type="HOGENOM" id="CLU_033536_7_4_2"/>
<evidence type="ECO:0000313" key="3">
    <source>
        <dbReference type="Proteomes" id="UP000002315"/>
    </source>
</evidence>
<dbReference type="Proteomes" id="UP000002315">
    <property type="component" value="Chromosome"/>
</dbReference>
<dbReference type="GO" id="GO:0016740">
    <property type="term" value="F:transferase activity"/>
    <property type="evidence" value="ECO:0007669"/>
    <property type="project" value="UniProtKB-KW"/>
</dbReference>
<dbReference type="Gene3D" id="3.90.550.10">
    <property type="entry name" value="Spore Coat Polysaccharide Biosynthesis Protein SpsA, Chain A"/>
    <property type="match status" value="1"/>
</dbReference>
<reference evidence="2 3" key="1">
    <citation type="journal article" date="2010" name="Stand. Genomic Sci.">
        <title>Complete genome sequence of Methanothermus fervidus type strain (V24S).</title>
        <authorList>
            <person name="Anderson I."/>
            <person name="Djao O.D."/>
            <person name="Misra M."/>
            <person name="Chertkov O."/>
            <person name="Nolan M."/>
            <person name="Lucas S."/>
            <person name="Lapidus A."/>
            <person name="Del Rio T.G."/>
            <person name="Tice H."/>
            <person name="Cheng J.F."/>
            <person name="Tapia R."/>
            <person name="Han C."/>
            <person name="Goodwin L."/>
            <person name="Pitluck S."/>
            <person name="Liolios K."/>
            <person name="Ivanova N."/>
            <person name="Mavromatis K."/>
            <person name="Mikhailova N."/>
            <person name="Pati A."/>
            <person name="Brambilla E."/>
            <person name="Chen A."/>
            <person name="Palaniappan K."/>
            <person name="Land M."/>
            <person name="Hauser L."/>
            <person name="Chang Y.J."/>
            <person name="Jeffries C.D."/>
            <person name="Sikorski J."/>
            <person name="Spring S."/>
            <person name="Rohde M."/>
            <person name="Eichinger K."/>
            <person name="Huber H."/>
            <person name="Wirth R."/>
            <person name="Goker M."/>
            <person name="Detter J.C."/>
            <person name="Woyke T."/>
            <person name="Bristow J."/>
            <person name="Eisen J.A."/>
            <person name="Markowitz V."/>
            <person name="Hugenholtz P."/>
            <person name="Klenk H.P."/>
            <person name="Kyrpides N.C."/>
        </authorList>
    </citation>
    <scope>NUCLEOTIDE SEQUENCE [LARGE SCALE GENOMIC DNA]</scope>
    <source>
        <strain evidence="3">ATCC 43054 / DSM 2088 / JCM 10308 / V24 S</strain>
    </source>
</reference>
<dbReference type="CDD" id="cd04179">
    <property type="entry name" value="DPM_DPG-synthase_like"/>
    <property type="match status" value="1"/>
</dbReference>
<feature type="domain" description="Glycosyltransferase 2-like" evidence="1">
    <location>
        <begin position="7"/>
        <end position="167"/>
    </location>
</feature>
<keyword evidence="3" id="KW-1185">Reference proteome</keyword>
<dbReference type="OrthoDB" id="11098at2157"/>
<proteinExistence type="predicted"/>
<dbReference type="Pfam" id="PF00535">
    <property type="entry name" value="Glycos_transf_2"/>
    <property type="match status" value="1"/>
</dbReference>
<gene>
    <name evidence="2" type="ordered locus">Mfer_0198</name>
</gene>
<dbReference type="STRING" id="523846.Mfer_0198"/>
<dbReference type="InterPro" id="IPR001173">
    <property type="entry name" value="Glyco_trans_2-like"/>
</dbReference>
<dbReference type="EMBL" id="CP002278">
    <property type="protein sequence ID" value="ADP77001.1"/>
    <property type="molecule type" value="Genomic_DNA"/>
</dbReference>
<keyword evidence="2" id="KW-0808">Transferase</keyword>
<dbReference type="SUPFAM" id="SSF53448">
    <property type="entry name" value="Nucleotide-diphospho-sugar transferases"/>
    <property type="match status" value="1"/>
</dbReference>
<organism evidence="2 3">
    <name type="scientific">Methanothermus fervidus (strain ATCC 43054 / DSM 2088 / JCM 10308 / V24 S)</name>
    <dbReference type="NCBI Taxonomy" id="523846"/>
    <lineage>
        <taxon>Archaea</taxon>
        <taxon>Methanobacteriati</taxon>
        <taxon>Methanobacteriota</taxon>
        <taxon>Methanomada group</taxon>
        <taxon>Methanobacteria</taxon>
        <taxon>Methanobacteriales</taxon>
        <taxon>Methanothermaceae</taxon>
        <taxon>Methanothermus</taxon>
    </lineage>
</organism>